<comment type="caution">
    <text evidence="2">The sequence shown here is derived from an EMBL/GenBank/DDBJ whole genome shotgun (WGS) entry which is preliminary data.</text>
</comment>
<feature type="compositionally biased region" description="Polar residues" evidence="1">
    <location>
        <begin position="129"/>
        <end position="138"/>
    </location>
</feature>
<evidence type="ECO:0000256" key="1">
    <source>
        <dbReference type="SAM" id="MobiDB-lite"/>
    </source>
</evidence>
<dbReference type="AlphaFoldDB" id="A0ABD2M454"/>
<dbReference type="Proteomes" id="UP001620626">
    <property type="component" value="Unassembled WGS sequence"/>
</dbReference>
<dbReference type="EMBL" id="JBICBT010000142">
    <property type="protein sequence ID" value="KAL3122296.1"/>
    <property type="molecule type" value="Genomic_DNA"/>
</dbReference>
<organism evidence="2 3">
    <name type="scientific">Heterodera trifolii</name>
    <dbReference type="NCBI Taxonomy" id="157864"/>
    <lineage>
        <taxon>Eukaryota</taxon>
        <taxon>Metazoa</taxon>
        <taxon>Ecdysozoa</taxon>
        <taxon>Nematoda</taxon>
        <taxon>Chromadorea</taxon>
        <taxon>Rhabditida</taxon>
        <taxon>Tylenchina</taxon>
        <taxon>Tylenchomorpha</taxon>
        <taxon>Tylenchoidea</taxon>
        <taxon>Heteroderidae</taxon>
        <taxon>Heteroderinae</taxon>
        <taxon>Heterodera</taxon>
    </lineage>
</organism>
<proteinExistence type="predicted"/>
<gene>
    <name evidence="2" type="ORF">niasHT_005114</name>
</gene>
<keyword evidence="3" id="KW-1185">Reference proteome</keyword>
<protein>
    <submittedName>
        <fullName evidence="2">Uncharacterized protein</fullName>
    </submittedName>
</protein>
<evidence type="ECO:0000313" key="3">
    <source>
        <dbReference type="Proteomes" id="UP001620626"/>
    </source>
</evidence>
<reference evidence="2 3" key="1">
    <citation type="submission" date="2024-10" db="EMBL/GenBank/DDBJ databases">
        <authorList>
            <person name="Kim D."/>
        </authorList>
    </citation>
    <scope>NUCLEOTIDE SEQUENCE [LARGE SCALE GENOMIC DNA]</scope>
    <source>
        <strain evidence="2">BH-2024</strain>
    </source>
</reference>
<feature type="region of interest" description="Disordered" evidence="1">
    <location>
        <begin position="96"/>
        <end position="147"/>
    </location>
</feature>
<sequence length="174" mass="19209">MEPSSKSFKQMTTHIANAHRPIFRPSQQSLPKSFFKTSLIWKSRLKSMPTMPFQHMLSWFIKQLTTLLGSTTTLLQQQCAAADAVEEDRRQHSLVVIGLPESQEKTPTGRATADKVPHGKTGHPPTSDEAGSSDSCSCSEMPHHGAQKGLCTENANADCLHSRIAVRGRIEETK</sequence>
<accession>A0ABD2M454</accession>
<evidence type="ECO:0000313" key="2">
    <source>
        <dbReference type="EMBL" id="KAL3122296.1"/>
    </source>
</evidence>
<name>A0ABD2M454_9BILA</name>